<dbReference type="RefSeq" id="WP_252589474.1">
    <property type="nucleotide sequence ID" value="NZ_JAMWYS010000058.1"/>
</dbReference>
<gene>
    <name evidence="1" type="ORF">NF867_16375</name>
</gene>
<accession>A0A9X2F5A5</accession>
<proteinExistence type="predicted"/>
<keyword evidence="2" id="KW-1185">Reference proteome</keyword>
<comment type="caution">
    <text evidence="1">The sequence shown here is derived from an EMBL/GenBank/DDBJ whole genome shotgun (WGS) entry which is preliminary data.</text>
</comment>
<protein>
    <submittedName>
        <fullName evidence="1">Uncharacterized protein</fullName>
    </submittedName>
</protein>
<evidence type="ECO:0000313" key="1">
    <source>
        <dbReference type="EMBL" id="MCO4294439.1"/>
    </source>
</evidence>
<dbReference type="Proteomes" id="UP001155182">
    <property type="component" value="Unassembled WGS sequence"/>
</dbReference>
<reference evidence="1" key="1">
    <citation type="submission" date="2022-06" db="EMBL/GenBank/DDBJ databases">
        <title>Solitalea sp. MAHUQ-68 isolated from rhizospheric soil.</title>
        <authorList>
            <person name="Huq M.A."/>
        </authorList>
    </citation>
    <scope>NUCLEOTIDE SEQUENCE</scope>
    <source>
        <strain evidence="1">MAHUQ-68</strain>
    </source>
</reference>
<dbReference type="EMBL" id="JAMWYS010000058">
    <property type="protein sequence ID" value="MCO4294439.1"/>
    <property type="molecule type" value="Genomic_DNA"/>
</dbReference>
<sequence>MIKLISEKDLKKVVEIENQLLLRNNTFPNKLVKKRFKHNIFFSEGFLFTSEFFDLLCQNSLNDNCFLVLTNNTKDEVFRFDLSTIKTSQEWNDFFKGKFHENIYSLDFLYFHFSTNIFLYGKNENWAYYHSPDNPNVLFLNFSLELSETLKSKVIPAMSIYDEIGCCYDEKEEKRLKNLFKEHYL</sequence>
<evidence type="ECO:0000313" key="2">
    <source>
        <dbReference type="Proteomes" id="UP001155182"/>
    </source>
</evidence>
<name>A0A9X2F5A5_9SPHI</name>
<organism evidence="1 2">
    <name type="scientific">Solitalea agri</name>
    <dbReference type="NCBI Taxonomy" id="2953739"/>
    <lineage>
        <taxon>Bacteria</taxon>
        <taxon>Pseudomonadati</taxon>
        <taxon>Bacteroidota</taxon>
        <taxon>Sphingobacteriia</taxon>
        <taxon>Sphingobacteriales</taxon>
        <taxon>Sphingobacteriaceae</taxon>
        <taxon>Solitalea</taxon>
    </lineage>
</organism>
<dbReference type="AlphaFoldDB" id="A0A9X2F5A5"/>